<dbReference type="Proteomes" id="UP001432146">
    <property type="component" value="Unassembled WGS sequence"/>
</dbReference>
<comment type="caution">
    <text evidence="1">The sequence shown here is derived from an EMBL/GenBank/DDBJ whole genome shotgun (WGS) entry which is preliminary data.</text>
</comment>
<reference evidence="1 2" key="1">
    <citation type="submission" date="2024-05" db="EMBL/GenBank/DDBJ databases">
        <title>The nuclear and mitochondrial genome assemblies of Tetragonisca angustula (Apidae: Meliponini), a tiny yet remarkable pollinator in the Neotropics.</title>
        <authorList>
            <person name="Ferrari R."/>
            <person name="Ricardo P.C."/>
            <person name="Dias F.C."/>
            <person name="Araujo N.S."/>
            <person name="Soares D.O."/>
            <person name="Zhou Q.-S."/>
            <person name="Zhu C.-D."/>
            <person name="Coutinho L."/>
            <person name="Airas M.C."/>
            <person name="Batista T.M."/>
        </authorList>
    </citation>
    <scope>NUCLEOTIDE SEQUENCE [LARGE SCALE GENOMIC DNA]</scope>
    <source>
        <strain evidence="1">ASF017062</strain>
        <tissue evidence="1">Abdomen</tissue>
    </source>
</reference>
<evidence type="ECO:0000313" key="1">
    <source>
        <dbReference type="EMBL" id="KAK9307678.1"/>
    </source>
</evidence>
<accession>A0AAW1AFN4</accession>
<keyword evidence="2" id="KW-1185">Reference proteome</keyword>
<gene>
    <name evidence="1" type="ORF">QLX08_002084</name>
</gene>
<sequence length="663" mass="76079">MDNRPVSLFLKKFEENARKVFPFLPEDNGDNRSPKENTPVKIKEETSDEIQEYAATAMSELLGWYGYDKVDSGCTKSLNLDHFTSISDTNTKNQALQINQDIVSRQLTLKSPIMNTSNSAFEISNIPLSYSNNNLMSMNRQLISPLPLKSVSFGTTSTFPYKTYPNSIYSDNIPCSWCGRIIQTLDSERSSSLSYNMNALGYFCSEACFAASRRAVFKQTKTCDWCRHVRNPVSYVDLQDGENQLQFCSNKCLNQYKINIFCHETQTHLMLQDLNNVSFNDTEKSCLITPELWFRSCQSPLNNPAENTYLVDTHLTHNLSSPLCDNRSIETEQIDSEISVELHQKESRKKNSVCLKTNTCNTKSNNCSDHKKNFYTEINKYDKEQTLANEKSKCCHSIINQTNCKVNYLENNDSTEKYMMDNVNHISHQNSNTFLERNIHVKNIKNLQDKKHDSPSENMLQSSSWFTDSTRSIMHHEIPSLSKSCINESNQTKCQNQTNIFSSVKSNPIELFHSLPTGLLPPVTVLVPYPLPIPIPIPIPVPIPISTAIFNKLITNKGDSINIKDTKYKNVECTDSIKDKYSIFDKSQIKKINISTTENLQKVKLDKFRFSSSCLKTNNENNYVSHQSQQNKKFLRKRKRSNKIFNHEHEKIQLKKKNNFIAT</sequence>
<evidence type="ECO:0000313" key="2">
    <source>
        <dbReference type="Proteomes" id="UP001432146"/>
    </source>
</evidence>
<dbReference type="PANTHER" id="PTHR23186">
    <property type="entry name" value="RETINOIC ACID-INDUCED PROTEIN 2"/>
    <property type="match status" value="1"/>
</dbReference>
<dbReference type="GO" id="GO:0005634">
    <property type="term" value="C:nucleus"/>
    <property type="evidence" value="ECO:0007669"/>
    <property type="project" value="TreeGrafter"/>
</dbReference>
<dbReference type="Pfam" id="PF15279">
    <property type="entry name" value="SOBP"/>
    <property type="match status" value="1"/>
</dbReference>
<organism evidence="1 2">
    <name type="scientific">Tetragonisca angustula</name>
    <dbReference type="NCBI Taxonomy" id="166442"/>
    <lineage>
        <taxon>Eukaryota</taxon>
        <taxon>Metazoa</taxon>
        <taxon>Ecdysozoa</taxon>
        <taxon>Arthropoda</taxon>
        <taxon>Hexapoda</taxon>
        <taxon>Insecta</taxon>
        <taxon>Pterygota</taxon>
        <taxon>Neoptera</taxon>
        <taxon>Endopterygota</taxon>
        <taxon>Hymenoptera</taxon>
        <taxon>Apocrita</taxon>
        <taxon>Aculeata</taxon>
        <taxon>Apoidea</taxon>
        <taxon>Anthophila</taxon>
        <taxon>Apidae</taxon>
        <taxon>Tetragonisca</taxon>
    </lineage>
</organism>
<dbReference type="EMBL" id="JAWNGG020000027">
    <property type="protein sequence ID" value="KAK9307678.1"/>
    <property type="molecule type" value="Genomic_DNA"/>
</dbReference>
<protein>
    <submittedName>
        <fullName evidence="1">Uncharacterized protein</fullName>
    </submittedName>
</protein>
<name>A0AAW1AFN4_9HYME</name>
<dbReference type="AlphaFoldDB" id="A0AAW1AFN4"/>
<proteinExistence type="predicted"/>
<dbReference type="InterPro" id="IPR026092">
    <property type="entry name" value="RAI2/SOBP"/>
</dbReference>
<dbReference type="PANTHER" id="PTHR23186:SF4">
    <property type="entry name" value="GH22790P"/>
    <property type="match status" value="1"/>
</dbReference>
<dbReference type="GO" id="GO:0048513">
    <property type="term" value="P:animal organ development"/>
    <property type="evidence" value="ECO:0007669"/>
    <property type="project" value="TreeGrafter"/>
</dbReference>